<protein>
    <submittedName>
        <fullName evidence="1">Uncharacterized protein</fullName>
    </submittedName>
</protein>
<gene>
    <name evidence="1" type="ORF">B7P43_G18114</name>
</gene>
<accession>A0A2J7PYC8</accession>
<comment type="caution">
    <text evidence="1">The sequence shown here is derived from an EMBL/GenBank/DDBJ whole genome shotgun (WGS) entry which is preliminary data.</text>
</comment>
<sequence length="80" mass="9025">MLALGFAANTHVSKVQRLEKKVLRNNTNIPRRRAVSTQKPQKIVKMQMFGILDKAKPDRTRGLNFAAVKLVVVEVTKLLV</sequence>
<dbReference type="InParanoid" id="A0A2J7PYC8"/>
<dbReference type="AlphaFoldDB" id="A0A2J7PYC8"/>
<proteinExistence type="predicted"/>
<dbReference type="EMBL" id="NEVH01020463">
    <property type="protein sequence ID" value="PNF21347.1"/>
    <property type="molecule type" value="Genomic_DNA"/>
</dbReference>
<organism evidence="1 2">
    <name type="scientific">Cryptotermes secundus</name>
    <dbReference type="NCBI Taxonomy" id="105785"/>
    <lineage>
        <taxon>Eukaryota</taxon>
        <taxon>Metazoa</taxon>
        <taxon>Ecdysozoa</taxon>
        <taxon>Arthropoda</taxon>
        <taxon>Hexapoda</taxon>
        <taxon>Insecta</taxon>
        <taxon>Pterygota</taxon>
        <taxon>Neoptera</taxon>
        <taxon>Polyneoptera</taxon>
        <taxon>Dictyoptera</taxon>
        <taxon>Blattodea</taxon>
        <taxon>Blattoidea</taxon>
        <taxon>Termitoidae</taxon>
        <taxon>Kalotermitidae</taxon>
        <taxon>Cryptotermitinae</taxon>
        <taxon>Cryptotermes</taxon>
    </lineage>
</organism>
<dbReference type="Proteomes" id="UP000235965">
    <property type="component" value="Unassembled WGS sequence"/>
</dbReference>
<keyword evidence="2" id="KW-1185">Reference proteome</keyword>
<evidence type="ECO:0000313" key="1">
    <source>
        <dbReference type="EMBL" id="PNF21347.1"/>
    </source>
</evidence>
<reference evidence="1 2" key="1">
    <citation type="submission" date="2017-12" db="EMBL/GenBank/DDBJ databases">
        <title>Hemimetabolous genomes reveal molecular basis of termite eusociality.</title>
        <authorList>
            <person name="Harrison M.C."/>
            <person name="Jongepier E."/>
            <person name="Robertson H.M."/>
            <person name="Arning N."/>
            <person name="Bitard-Feildel T."/>
            <person name="Chao H."/>
            <person name="Childers C.P."/>
            <person name="Dinh H."/>
            <person name="Doddapaneni H."/>
            <person name="Dugan S."/>
            <person name="Gowin J."/>
            <person name="Greiner C."/>
            <person name="Han Y."/>
            <person name="Hu H."/>
            <person name="Hughes D.S.T."/>
            <person name="Huylmans A.-K."/>
            <person name="Kemena C."/>
            <person name="Kremer L.P.M."/>
            <person name="Lee S.L."/>
            <person name="Lopez-Ezquerra A."/>
            <person name="Mallet L."/>
            <person name="Monroy-Kuhn J.M."/>
            <person name="Moser A."/>
            <person name="Murali S.C."/>
            <person name="Muzny D.M."/>
            <person name="Otani S."/>
            <person name="Piulachs M.-D."/>
            <person name="Poelchau M."/>
            <person name="Qu J."/>
            <person name="Schaub F."/>
            <person name="Wada-Katsumata A."/>
            <person name="Worley K.C."/>
            <person name="Xie Q."/>
            <person name="Ylla G."/>
            <person name="Poulsen M."/>
            <person name="Gibbs R.A."/>
            <person name="Schal C."/>
            <person name="Richards S."/>
            <person name="Belles X."/>
            <person name="Korb J."/>
            <person name="Bornberg-Bauer E."/>
        </authorList>
    </citation>
    <scope>NUCLEOTIDE SEQUENCE [LARGE SCALE GENOMIC DNA]</scope>
    <source>
        <tissue evidence="1">Whole body</tissue>
    </source>
</reference>
<name>A0A2J7PYC8_9NEOP</name>
<evidence type="ECO:0000313" key="2">
    <source>
        <dbReference type="Proteomes" id="UP000235965"/>
    </source>
</evidence>